<protein>
    <submittedName>
        <fullName evidence="1">Uncharacterized protein</fullName>
    </submittedName>
</protein>
<dbReference type="Proteomes" id="UP000604243">
    <property type="component" value="Unassembled WGS sequence"/>
</dbReference>
<proteinExistence type="predicted"/>
<evidence type="ECO:0000313" key="1">
    <source>
        <dbReference type="EMBL" id="GHC25375.1"/>
    </source>
</evidence>
<reference evidence="2" key="1">
    <citation type="journal article" date="2019" name="Int. J. Syst. Evol. Microbiol.">
        <title>The Global Catalogue of Microorganisms (GCM) 10K type strain sequencing project: providing services to taxonomists for standard genome sequencing and annotation.</title>
        <authorList>
            <consortium name="The Broad Institute Genomics Platform"/>
            <consortium name="The Broad Institute Genome Sequencing Center for Infectious Disease"/>
            <person name="Wu L."/>
            <person name="Ma J."/>
        </authorList>
    </citation>
    <scope>NUCLEOTIDE SEQUENCE [LARGE SCALE GENOMIC DNA]</scope>
    <source>
        <strain evidence="2">KCTC 42082</strain>
    </source>
</reference>
<dbReference type="RefSeq" id="WP_189517223.1">
    <property type="nucleotide sequence ID" value="NZ_BMZM01000002.1"/>
</dbReference>
<gene>
    <name evidence="1" type="ORF">GCM10010082_17800</name>
</gene>
<keyword evidence="2" id="KW-1185">Reference proteome</keyword>
<accession>A0ABQ3FJ68</accession>
<name>A0ABQ3FJ68_9GAMM</name>
<sequence>MRLLSVFITILSLMTALASLYVSWASNKSFEELTNKQLALQAAEYEPVFSYIWEEGYRSNHIDRDYGQPAFVIANNGGAVVLDGVFSTVYLAMYYMCDSKVKDASGLPEYIKEEALVEPHMFYVVLANYFYSKEYMSKASGSIGFFSNASREDITDLYSRLKSPNGYVQDFVPLTVNVISSIEYTNRLGEKKYAYLDAGKVIGRGEYDKRFSRVTSGKHLRVDDVSVEKLQSFIVCDESNRVNKDEFSNLLDKYMKGV</sequence>
<evidence type="ECO:0000313" key="2">
    <source>
        <dbReference type="Proteomes" id="UP000604243"/>
    </source>
</evidence>
<dbReference type="EMBL" id="BMZM01000002">
    <property type="protein sequence ID" value="GHC25375.1"/>
    <property type="molecule type" value="Genomic_DNA"/>
</dbReference>
<organism evidence="1 2">
    <name type="scientific">Kushneria pakistanensis</name>
    <dbReference type="NCBI Taxonomy" id="1508770"/>
    <lineage>
        <taxon>Bacteria</taxon>
        <taxon>Pseudomonadati</taxon>
        <taxon>Pseudomonadota</taxon>
        <taxon>Gammaproteobacteria</taxon>
        <taxon>Oceanospirillales</taxon>
        <taxon>Halomonadaceae</taxon>
        <taxon>Kushneria</taxon>
    </lineage>
</organism>
<comment type="caution">
    <text evidence="1">The sequence shown here is derived from an EMBL/GenBank/DDBJ whole genome shotgun (WGS) entry which is preliminary data.</text>
</comment>